<feature type="compositionally biased region" description="Acidic residues" evidence="8">
    <location>
        <begin position="1"/>
        <end position="11"/>
    </location>
</feature>
<dbReference type="InterPro" id="IPR039974">
    <property type="entry name" value="Splicing_factor_SLU7"/>
</dbReference>
<dbReference type="PANTHER" id="PTHR12942:SF2">
    <property type="entry name" value="PRE-MRNA-SPLICING FACTOR SLU7"/>
    <property type="match status" value="1"/>
</dbReference>
<evidence type="ECO:0000256" key="1">
    <source>
        <dbReference type="ARBA" id="ARBA00004123"/>
    </source>
</evidence>
<dbReference type="Pfam" id="PF11708">
    <property type="entry name" value="Slu7"/>
    <property type="match status" value="1"/>
</dbReference>
<organism evidence="10 11">
    <name type="scientific">Cryptosporidium parvum</name>
    <dbReference type="NCBI Taxonomy" id="5807"/>
    <lineage>
        <taxon>Eukaryota</taxon>
        <taxon>Sar</taxon>
        <taxon>Alveolata</taxon>
        <taxon>Apicomplexa</taxon>
        <taxon>Conoidasida</taxon>
        <taxon>Coccidia</taxon>
        <taxon>Eucoccidiorida</taxon>
        <taxon>Eimeriorina</taxon>
        <taxon>Cryptosporidiidae</taxon>
        <taxon>Cryptosporidium</taxon>
    </lineage>
</organism>
<proteinExistence type="inferred from homology"/>
<sequence>MNLDERDDSATEEIGRDDVRGANTTSDDALNPHIPQFIAKAPWYINQQESSLEHQRLRADEARIDLDSGIKKGVLGEAHVKYRKGACTNCGSMTHQARDCLERPRKVGAKWNNLDICPDEIIPEIRKTTNLDEKRDRWRGFRPEDYKPIIEQFEAVEELARQKRAKKVEESLSNNKNNPEDKNEELDEKDELKLGDFDETTFGASSDKTRTNVRNLRIREDTAKYLRNLDLNSAFYDPKSRSMREDPFHKSSNIGNTYRGDNAIRNSGEVSKILLMEAFAYNKHKQGESIHLQALPTRSEMLYKSSISNKDNDNLKKLEEISRKYERNNQPSISKLELTERPTTVGDLSSMNTKTTKKFVSSIYVEDEYISNHTQVWGSYYDLEAKKWGFRCCKQTCRFSKCTNI</sequence>
<feature type="region of interest" description="Disordered" evidence="8">
    <location>
        <begin position="1"/>
        <end position="31"/>
    </location>
</feature>
<feature type="domain" description="Pre-mRNA-splicing factor SLU7" evidence="9">
    <location>
        <begin position="130"/>
        <end position="379"/>
    </location>
</feature>
<evidence type="ECO:0000256" key="8">
    <source>
        <dbReference type="SAM" id="MobiDB-lite"/>
    </source>
</evidence>
<dbReference type="GO" id="GO:0005681">
    <property type="term" value="C:spliceosomal complex"/>
    <property type="evidence" value="ECO:0007669"/>
    <property type="project" value="UniProtKB-UniRule"/>
</dbReference>
<evidence type="ECO:0000256" key="6">
    <source>
        <dbReference type="ARBA" id="ARBA00023242"/>
    </source>
</evidence>
<dbReference type="VEuPathDB" id="CryptoDB:CPATCC_0007530"/>
<comment type="subunit">
    <text evidence="7">Associated with the spliceosome.</text>
</comment>
<dbReference type="EMBL" id="CP044416">
    <property type="protein sequence ID" value="QOY40492.1"/>
    <property type="molecule type" value="Genomic_DNA"/>
</dbReference>
<dbReference type="AlphaFoldDB" id="A0A7S7LE57"/>
<evidence type="ECO:0000313" key="10">
    <source>
        <dbReference type="EMBL" id="QOY40492.1"/>
    </source>
</evidence>
<protein>
    <recommendedName>
        <fullName evidence="7">Pre-mRNA-splicing factor SLU7</fullName>
    </recommendedName>
</protein>
<keyword evidence="5 7" id="KW-0508">mRNA splicing</keyword>
<evidence type="ECO:0000259" key="9">
    <source>
        <dbReference type="Pfam" id="PF11708"/>
    </source>
</evidence>
<dbReference type="OMA" id="RPATWGT"/>
<dbReference type="PANTHER" id="PTHR12942">
    <property type="entry name" value="STEP II SPLICING FACTOR SLU7"/>
    <property type="match status" value="1"/>
</dbReference>
<name>A0A7S7LE57_CRYPV</name>
<keyword evidence="4 7" id="KW-0747">Spliceosome</keyword>
<evidence type="ECO:0000313" key="11">
    <source>
        <dbReference type="Proteomes" id="UP000593906"/>
    </source>
</evidence>
<feature type="region of interest" description="Disordered" evidence="8">
    <location>
        <begin position="168"/>
        <end position="189"/>
    </location>
</feature>
<gene>
    <name evidence="10" type="ORF">CPATCC_003348</name>
</gene>
<evidence type="ECO:0000256" key="4">
    <source>
        <dbReference type="ARBA" id="ARBA00022728"/>
    </source>
</evidence>
<keyword evidence="6 7" id="KW-0539">Nucleus</keyword>
<reference evidence="10 11" key="1">
    <citation type="submission" date="2019-09" db="EMBL/GenBank/DDBJ databases">
        <title>Consistent, comparative and evidence-based genome assembly and annotation for Cryptosporidium parvum, C. hominis and C. tyzzeri.</title>
        <authorList>
            <person name="Baptista R.P."/>
            <person name="Li Y."/>
            <person name="Sateriale A."/>
            <person name="Ansell B."/>
            <person name="Jex A."/>
            <person name="Sanders M."/>
            <person name="Brooks K."/>
            <person name="Tracey A."/>
            <person name="Berriman M."/>
            <person name="Striepen B."/>
            <person name="Cotton J.A."/>
            <person name="Kissinger J.C."/>
        </authorList>
    </citation>
    <scope>NUCLEOTIDE SEQUENCE [LARGE SCALE GENOMIC DNA]</scope>
    <source>
        <strain evidence="10 11">IOWA-ATCC</strain>
    </source>
</reference>
<dbReference type="Proteomes" id="UP000593906">
    <property type="component" value="Chromosome 7"/>
</dbReference>
<accession>A0A7S7LE57</accession>
<comment type="function">
    <text evidence="7">Involved in pre-mRNA splicing.</text>
</comment>
<evidence type="ECO:0000256" key="7">
    <source>
        <dbReference type="RuleBase" id="RU367071"/>
    </source>
</evidence>
<dbReference type="InterPro" id="IPR021715">
    <property type="entry name" value="Slu7_dom"/>
</dbReference>
<evidence type="ECO:0000256" key="2">
    <source>
        <dbReference type="ARBA" id="ARBA00007203"/>
    </source>
</evidence>
<evidence type="ECO:0000256" key="3">
    <source>
        <dbReference type="ARBA" id="ARBA00022664"/>
    </source>
</evidence>
<evidence type="ECO:0000256" key="5">
    <source>
        <dbReference type="ARBA" id="ARBA00023187"/>
    </source>
</evidence>
<comment type="similarity">
    <text evidence="2 7">Belongs to the SLU7 family.</text>
</comment>
<keyword evidence="3 7" id="KW-0507">mRNA processing</keyword>
<comment type="subcellular location">
    <subcellularLocation>
        <location evidence="1 7">Nucleus</location>
    </subcellularLocation>
</comment>
<dbReference type="GO" id="GO:0000398">
    <property type="term" value="P:mRNA splicing, via spliceosome"/>
    <property type="evidence" value="ECO:0007669"/>
    <property type="project" value="UniProtKB-UniRule"/>
</dbReference>
<dbReference type="GO" id="GO:0030628">
    <property type="term" value="F:pre-mRNA 3'-splice site binding"/>
    <property type="evidence" value="ECO:0007669"/>
    <property type="project" value="UniProtKB-UniRule"/>
</dbReference>